<protein>
    <recommendedName>
        <fullName evidence="1">BTB domain-containing protein</fullName>
    </recommendedName>
</protein>
<dbReference type="PANTHER" id="PTHR47843">
    <property type="entry name" value="BTB DOMAIN-CONTAINING PROTEIN-RELATED"/>
    <property type="match status" value="1"/>
</dbReference>
<dbReference type="Proteomes" id="UP000015100">
    <property type="component" value="Unassembled WGS sequence"/>
</dbReference>
<dbReference type="HOGENOM" id="CLU_057752_2_0_1"/>
<reference evidence="2 3" key="1">
    <citation type="journal article" date="2013" name="PLoS Genet.">
        <title>Genomic mechanisms accounting for the adaptation to parasitism in nematode-trapping fungi.</title>
        <authorList>
            <person name="Meerupati T."/>
            <person name="Andersson K.M."/>
            <person name="Friman E."/>
            <person name="Kumar D."/>
            <person name="Tunlid A."/>
            <person name="Ahren D."/>
        </authorList>
    </citation>
    <scope>NUCLEOTIDE SEQUENCE [LARGE SCALE GENOMIC DNA]</scope>
    <source>
        <strain evidence="2 3">CBS 200.50</strain>
    </source>
</reference>
<dbReference type="InterPro" id="IPR000210">
    <property type="entry name" value="BTB/POZ_dom"/>
</dbReference>
<dbReference type="Pfam" id="PF00651">
    <property type="entry name" value="BTB"/>
    <property type="match status" value="1"/>
</dbReference>
<dbReference type="PROSITE" id="PS50097">
    <property type="entry name" value="BTB"/>
    <property type="match status" value="1"/>
</dbReference>
<organism evidence="2 3">
    <name type="scientific">Dactylellina haptotyla (strain CBS 200.50)</name>
    <name type="common">Nematode-trapping fungus</name>
    <name type="synonym">Monacrosporium haptotylum</name>
    <dbReference type="NCBI Taxonomy" id="1284197"/>
    <lineage>
        <taxon>Eukaryota</taxon>
        <taxon>Fungi</taxon>
        <taxon>Dikarya</taxon>
        <taxon>Ascomycota</taxon>
        <taxon>Pezizomycotina</taxon>
        <taxon>Orbiliomycetes</taxon>
        <taxon>Orbiliales</taxon>
        <taxon>Orbiliaceae</taxon>
        <taxon>Dactylellina</taxon>
    </lineage>
</organism>
<dbReference type="SMART" id="SM00225">
    <property type="entry name" value="BTB"/>
    <property type="match status" value="1"/>
</dbReference>
<dbReference type="CDD" id="cd18186">
    <property type="entry name" value="BTB_POZ_ZBTB_KLHL-like"/>
    <property type="match status" value="1"/>
</dbReference>
<evidence type="ECO:0000313" key="3">
    <source>
        <dbReference type="Proteomes" id="UP000015100"/>
    </source>
</evidence>
<dbReference type="SUPFAM" id="SSF54695">
    <property type="entry name" value="POZ domain"/>
    <property type="match status" value="1"/>
</dbReference>
<dbReference type="AlphaFoldDB" id="S8BRF7"/>
<evidence type="ECO:0000313" key="2">
    <source>
        <dbReference type="EMBL" id="EPS42063.1"/>
    </source>
</evidence>
<dbReference type="STRING" id="1284197.S8BRF7"/>
<gene>
    <name evidence="2" type="ORF">H072_3949</name>
</gene>
<dbReference type="OMA" id="GVMEYSI"/>
<proteinExistence type="predicted"/>
<dbReference type="PANTHER" id="PTHR47843:SF5">
    <property type="entry name" value="BTB_POZ DOMAIN PROTEIN"/>
    <property type="match status" value="1"/>
</dbReference>
<dbReference type="eggNOG" id="ENOG502SQDU">
    <property type="taxonomic scope" value="Eukaryota"/>
</dbReference>
<sequence>MEELLNSGKFSDFRIKCRGKEWKVHRAIICPQSKYFATMCESDFKEARDAELDLSSESQIHVGQMLEYLYTGSYSVDEVLLQETGNLSGIQGEVDIEATDDQTLKISSLRLRDNWDEDDGVESTVQIIPQNTNIQKQMQHISLYAMGDRYLIEKLKDKAANNFKNELPNSWSPEYWPVIEYIHENFLSNDTRLQGPIVDLWVTNSTELLNDVSFCEKLATVPNMELVFLRKHAVKLNERLKAFEQLSREVSTLTSELDRTKRVLDTTNQARQAMRKSLADGLLPMTEHWSQCRHCSADFNGVLEETGNTVGCQLIVFIRCRKCRTKHNLGGQGQHLVW</sequence>
<comment type="caution">
    <text evidence="2">The sequence shown here is derived from an EMBL/GenBank/DDBJ whole genome shotgun (WGS) entry which is preliminary data.</text>
</comment>
<evidence type="ECO:0000259" key="1">
    <source>
        <dbReference type="PROSITE" id="PS50097"/>
    </source>
</evidence>
<dbReference type="InterPro" id="IPR011333">
    <property type="entry name" value="SKP1/BTB/POZ_sf"/>
</dbReference>
<dbReference type="Gene3D" id="3.30.710.10">
    <property type="entry name" value="Potassium Channel Kv1.1, Chain A"/>
    <property type="match status" value="1"/>
</dbReference>
<accession>S8BRF7</accession>
<keyword evidence="3" id="KW-1185">Reference proteome</keyword>
<name>S8BRF7_DACHA</name>
<reference evidence="3" key="2">
    <citation type="submission" date="2013-04" db="EMBL/GenBank/DDBJ databases">
        <title>Genomic mechanisms accounting for the adaptation to parasitism in nematode-trapping fungi.</title>
        <authorList>
            <person name="Ahren D.G."/>
        </authorList>
    </citation>
    <scope>NUCLEOTIDE SEQUENCE [LARGE SCALE GENOMIC DNA]</scope>
    <source>
        <strain evidence="3">CBS 200.50</strain>
    </source>
</reference>
<dbReference type="OrthoDB" id="6359816at2759"/>
<feature type="domain" description="BTB" evidence="1">
    <location>
        <begin position="11"/>
        <end position="78"/>
    </location>
</feature>
<dbReference type="EMBL" id="AQGS01000129">
    <property type="protein sequence ID" value="EPS42063.1"/>
    <property type="molecule type" value="Genomic_DNA"/>
</dbReference>